<dbReference type="GO" id="GO:0047444">
    <property type="term" value="F:N-acylneuraminate-9-phosphate synthase activity"/>
    <property type="evidence" value="ECO:0007669"/>
    <property type="project" value="TreeGrafter"/>
</dbReference>
<dbReference type="PROSITE" id="PS50844">
    <property type="entry name" value="AFP_LIKE"/>
    <property type="match status" value="1"/>
</dbReference>
<dbReference type="SUPFAM" id="SSF51569">
    <property type="entry name" value="Aldolase"/>
    <property type="match status" value="1"/>
</dbReference>
<name>A0A0L0ETQ1_9GAMM</name>
<comment type="caution">
    <text evidence="2">The sequence shown here is derived from an EMBL/GenBank/DDBJ whole genome shotgun (WGS) entry which is preliminary data.</text>
</comment>
<evidence type="ECO:0000313" key="3">
    <source>
        <dbReference type="Proteomes" id="UP000036850"/>
    </source>
</evidence>
<dbReference type="GO" id="GO:0016051">
    <property type="term" value="P:carbohydrate biosynthetic process"/>
    <property type="evidence" value="ECO:0007669"/>
    <property type="project" value="InterPro"/>
</dbReference>
<organism evidence="2 3">
    <name type="scientific">Pseudoalteromonas rubra</name>
    <dbReference type="NCBI Taxonomy" id="43658"/>
    <lineage>
        <taxon>Bacteria</taxon>
        <taxon>Pseudomonadati</taxon>
        <taxon>Pseudomonadota</taxon>
        <taxon>Gammaproteobacteria</taxon>
        <taxon>Alteromonadales</taxon>
        <taxon>Pseudoalteromonadaceae</taxon>
        <taxon>Pseudoalteromonas</taxon>
    </lineage>
</organism>
<dbReference type="Pfam" id="PF03102">
    <property type="entry name" value="NeuB"/>
    <property type="match status" value="1"/>
</dbReference>
<dbReference type="Gene3D" id="3.20.20.70">
    <property type="entry name" value="Aldolase class I"/>
    <property type="match status" value="1"/>
</dbReference>
<dbReference type="InterPro" id="IPR013785">
    <property type="entry name" value="Aldolase_TIM"/>
</dbReference>
<reference evidence="3" key="1">
    <citation type="submission" date="2015-07" db="EMBL/GenBank/DDBJ databases">
        <title>Draft genome sequence of a Pseudoalteromonas rubra strain, OCN096, isolated from Kaneohe Bay, Oahu, Hawaii.</title>
        <authorList>
            <person name="Beurmann S."/>
            <person name="Ushijima B."/>
            <person name="Belcaid M."/>
            <person name="Callahan S.M."/>
            <person name="Aeby G.S."/>
        </authorList>
    </citation>
    <scope>NUCLEOTIDE SEQUENCE [LARGE SCALE GENOMIC DNA]</scope>
    <source>
        <strain evidence="3">OCN096</strain>
    </source>
</reference>
<dbReference type="CDD" id="cd11615">
    <property type="entry name" value="SAF_NeuB_like"/>
    <property type="match status" value="1"/>
</dbReference>
<dbReference type="Proteomes" id="UP000036850">
    <property type="component" value="Unassembled WGS sequence"/>
</dbReference>
<dbReference type="PANTHER" id="PTHR42966:SF1">
    <property type="entry name" value="SIALIC ACID SYNTHASE"/>
    <property type="match status" value="1"/>
</dbReference>
<dbReference type="InterPro" id="IPR013132">
    <property type="entry name" value="PseI/NeuA/B-like_N"/>
</dbReference>
<dbReference type="EMBL" id="LFZX01000051">
    <property type="protein sequence ID" value="KNC67755.1"/>
    <property type="molecule type" value="Genomic_DNA"/>
</dbReference>
<dbReference type="InterPro" id="IPR006190">
    <property type="entry name" value="SAF_AFP_Neu5Ac"/>
</dbReference>
<dbReference type="OrthoDB" id="9781701at2"/>
<dbReference type="Gene3D" id="3.90.1210.10">
    <property type="entry name" value="Antifreeze-like/N-acetylneuraminic acid synthase C-terminal domain"/>
    <property type="match status" value="1"/>
</dbReference>
<evidence type="ECO:0000313" key="2">
    <source>
        <dbReference type="EMBL" id="KNC67755.1"/>
    </source>
</evidence>
<dbReference type="InterPro" id="IPR013974">
    <property type="entry name" value="SAF"/>
</dbReference>
<proteinExistence type="predicted"/>
<dbReference type="AlphaFoldDB" id="A0A0L0ETQ1"/>
<dbReference type="PATRIC" id="fig|43658.6.peg.3927"/>
<gene>
    <name evidence="2" type="ORF">AC626_08940</name>
</gene>
<dbReference type="InterPro" id="IPR036732">
    <property type="entry name" value="AFP_Neu5c_C_sf"/>
</dbReference>
<dbReference type="SMART" id="SM00858">
    <property type="entry name" value="SAF"/>
    <property type="match status" value="1"/>
</dbReference>
<accession>A0A0L0ETQ1</accession>
<dbReference type="PANTHER" id="PTHR42966">
    <property type="entry name" value="N-ACETYLNEURAMINATE SYNTHASE"/>
    <property type="match status" value="1"/>
</dbReference>
<protein>
    <submittedName>
        <fullName evidence="2">Polyhydroxyalkanoate synthesis repressor PhaR</fullName>
    </submittedName>
</protein>
<dbReference type="Pfam" id="PF08666">
    <property type="entry name" value="SAF"/>
    <property type="match status" value="1"/>
</dbReference>
<dbReference type="InterPro" id="IPR057736">
    <property type="entry name" value="SAF_PseI/NeuA/NeuB"/>
</dbReference>
<evidence type="ECO:0000259" key="1">
    <source>
        <dbReference type="PROSITE" id="PS50844"/>
    </source>
</evidence>
<dbReference type="SUPFAM" id="SSF51269">
    <property type="entry name" value="AFP III-like domain"/>
    <property type="match status" value="1"/>
</dbReference>
<feature type="domain" description="AFP-like" evidence="1">
    <location>
        <begin position="288"/>
        <end position="346"/>
    </location>
</feature>
<dbReference type="InterPro" id="IPR051690">
    <property type="entry name" value="PseI-like"/>
</dbReference>
<sequence length="346" mass="37943">MSEIEIAGRKIGENHPPVVIAEIGINHGGSLDLAIEMVDSAIDAGVEIIKHQTHVIEDEMSEEAKGIVPGNSDKNIHQIMTECALNEEDEFKLFKYVKQKDLIFMSSPFSREAAKRLERFGIDAIKIGSGECNNYPLIKFVAKMGMPVVMSTGMNTIETIRPSVEILKNNNIPLALLHCTNVYPTPPELIRLDAITVLKNEFPDTVVGLSDHSLSNYPCLGAVALGASILERHYTDTMNREGPDICCSMDPRALKELIEGSKIIHQSKGFGKGPIAEEEKTIAFAFASVVTTREIEAGEVLTEENLWVRRPGGGDFSVNDYDALIGKKAISKIAKNVQLRKSDVAL</sequence>